<accession>A0A2G8KGZ0</accession>
<dbReference type="AlphaFoldDB" id="A0A2G8KGZ0"/>
<protein>
    <submittedName>
        <fullName evidence="1">Dystrophin-like protein</fullName>
    </submittedName>
</protein>
<organism evidence="1 2">
    <name type="scientific">Stichopus japonicus</name>
    <name type="common">Sea cucumber</name>
    <dbReference type="NCBI Taxonomy" id="307972"/>
    <lineage>
        <taxon>Eukaryota</taxon>
        <taxon>Metazoa</taxon>
        <taxon>Echinodermata</taxon>
        <taxon>Eleutherozoa</taxon>
        <taxon>Echinozoa</taxon>
        <taxon>Holothuroidea</taxon>
        <taxon>Aspidochirotacea</taxon>
        <taxon>Aspidochirotida</taxon>
        <taxon>Stichopodidae</taxon>
        <taxon>Apostichopus</taxon>
    </lineage>
</organism>
<evidence type="ECO:0000313" key="1">
    <source>
        <dbReference type="EMBL" id="PIK47264.1"/>
    </source>
</evidence>
<keyword evidence="2" id="KW-1185">Reference proteome</keyword>
<dbReference type="EMBL" id="MRZV01000592">
    <property type="protein sequence ID" value="PIK47264.1"/>
    <property type="molecule type" value="Genomic_DNA"/>
</dbReference>
<dbReference type="Proteomes" id="UP000230750">
    <property type="component" value="Unassembled WGS sequence"/>
</dbReference>
<comment type="caution">
    <text evidence="1">The sequence shown here is derived from an EMBL/GenBank/DDBJ whole genome shotgun (WGS) entry which is preliminary data.</text>
</comment>
<name>A0A2G8KGZ0_STIJA</name>
<reference evidence="1 2" key="1">
    <citation type="journal article" date="2017" name="PLoS Biol.">
        <title>The sea cucumber genome provides insights into morphological evolution and visceral regeneration.</title>
        <authorList>
            <person name="Zhang X."/>
            <person name="Sun L."/>
            <person name="Yuan J."/>
            <person name="Sun Y."/>
            <person name="Gao Y."/>
            <person name="Zhang L."/>
            <person name="Li S."/>
            <person name="Dai H."/>
            <person name="Hamel J.F."/>
            <person name="Liu C."/>
            <person name="Yu Y."/>
            <person name="Liu S."/>
            <person name="Lin W."/>
            <person name="Guo K."/>
            <person name="Jin S."/>
            <person name="Xu P."/>
            <person name="Storey K.B."/>
            <person name="Huan P."/>
            <person name="Zhang T."/>
            <person name="Zhou Y."/>
            <person name="Zhang J."/>
            <person name="Lin C."/>
            <person name="Li X."/>
            <person name="Xing L."/>
            <person name="Huo D."/>
            <person name="Sun M."/>
            <person name="Wang L."/>
            <person name="Mercier A."/>
            <person name="Li F."/>
            <person name="Yang H."/>
            <person name="Xiang J."/>
        </authorList>
    </citation>
    <scope>NUCLEOTIDE SEQUENCE [LARGE SCALE GENOMIC DNA]</scope>
    <source>
        <strain evidence="1">Shaxun</strain>
        <tissue evidence="1">Muscle</tissue>
    </source>
</reference>
<sequence length="138" mass="15643">MYNVLGKRVTEGKTECDKALRLSRKIKKEVNGFRELTENIKGDISKKQKDGPGPLSLNQEMEWCKSMESEGKKKLNGVEDAKKMVEQLIKYSKEDCLEPMRGEIADWKEKVEEAMSEVAARRSSLSKVMEGTGSLEIN</sequence>
<gene>
    <name evidence="1" type="ORF">BSL78_15875</name>
</gene>
<evidence type="ECO:0000313" key="2">
    <source>
        <dbReference type="Proteomes" id="UP000230750"/>
    </source>
</evidence>
<proteinExistence type="predicted"/>